<evidence type="ECO:0000313" key="2">
    <source>
        <dbReference type="EMBL" id="DAD95461.1"/>
    </source>
</evidence>
<keyword evidence="1" id="KW-0175">Coiled coil</keyword>
<dbReference type="EMBL" id="BK015192">
    <property type="protein sequence ID" value="DAD95461.1"/>
    <property type="molecule type" value="Genomic_DNA"/>
</dbReference>
<organism evidence="2">
    <name type="scientific">Siphoviridae sp. ctY1p61</name>
    <dbReference type="NCBI Taxonomy" id="2826373"/>
    <lineage>
        <taxon>Viruses</taxon>
        <taxon>Duplodnaviria</taxon>
        <taxon>Heunggongvirae</taxon>
        <taxon>Uroviricota</taxon>
        <taxon>Caudoviricetes</taxon>
    </lineage>
</organism>
<accession>A0A8S5NKX5</accession>
<feature type="coiled-coil region" evidence="1">
    <location>
        <begin position="91"/>
        <end position="118"/>
    </location>
</feature>
<reference evidence="2" key="1">
    <citation type="journal article" date="2021" name="Proc. Natl. Acad. Sci. U.S.A.">
        <title>A Catalog of Tens of Thousands of Viruses from Human Metagenomes Reveals Hidden Associations with Chronic Diseases.</title>
        <authorList>
            <person name="Tisza M.J."/>
            <person name="Buck C.B."/>
        </authorList>
    </citation>
    <scope>NUCLEOTIDE SEQUENCE</scope>
    <source>
        <strain evidence="2">CtY1p61</strain>
    </source>
</reference>
<proteinExistence type="predicted"/>
<protein>
    <submittedName>
        <fullName evidence="2">Uncharacterized protein</fullName>
    </submittedName>
</protein>
<evidence type="ECO:0000256" key="1">
    <source>
        <dbReference type="SAM" id="Coils"/>
    </source>
</evidence>
<name>A0A8S5NKX5_9CAUD</name>
<sequence>MTKTYTWTTAKGAKVVATITSNHITRETVYADGLNIECDCSKYTYSIDEMTVNGKATELKEFWDECGMQCILIARKGKDRILAAIPEDVAAEVYAEEREETKRRMEAAKKAEEAYNAHCEMMRKAMSY</sequence>